<gene>
    <name evidence="2" type="ORF">UFOPK3004_01013</name>
</gene>
<name>A0A6J6YD46_9ZZZZ</name>
<evidence type="ECO:0000313" key="2">
    <source>
        <dbReference type="EMBL" id="CAB4807332.1"/>
    </source>
</evidence>
<proteinExistence type="predicted"/>
<sequence>MGLRPHGSRGIAMSSGNSLPDRWLTDWTPSQKLPVYTRANAGEVLPDPCSPLCWTVVWEPGVVMGWRDCQIDVGTFSDHEMDARHPEVVGIFGGYLFINASTARMFGVRGPGLAPEMIDATYFGTHPDVPPYIPEPWHENAENTARLGEWMGRVMTAQALPELLEDQAISNEARASRPDLANLDEVSLVHRLRSFTATLRRDFQHHLDMTAGTSIGPGALGAIAAALGDPSLALTLITAIGDVDSAAPSRVMWELSRLSKDSSEYAEKFAAFIREFGSRGPNEWDIRSDTWETKPTLVTSLVDTMRGAANSESPVIRNEKNVELRRAAEKRVREALATDPETLAQFEMALKSAHLYLAGRERAKTNIIKVVHEIRMAAFALAARTGYSTSQICMLLADELDAFVAQPDEFRARLAQRERQYLDLFLLEPPFIVNGVVPPLNQWAHKGESTAVAVTTGEVLTGMSGAPGTYTGKARIILDAADPMALEPGEVLVAPFTDPAWTPLFVAAGAVVVNVGAVVSHAIIVSRELGIPCVVSVTDATVRIPDGAMITVDGASGTVTIVSMP</sequence>
<dbReference type="Gene3D" id="3.50.30.10">
    <property type="entry name" value="Phosphohistidine domain"/>
    <property type="match status" value="1"/>
</dbReference>
<dbReference type="InterPro" id="IPR008279">
    <property type="entry name" value="PEP-util_enz_mobile_dom"/>
</dbReference>
<reference evidence="2" key="1">
    <citation type="submission" date="2020-05" db="EMBL/GenBank/DDBJ databases">
        <authorList>
            <person name="Chiriac C."/>
            <person name="Salcher M."/>
            <person name="Ghai R."/>
            <person name="Kavagutti S V."/>
        </authorList>
    </citation>
    <scope>NUCLEOTIDE SEQUENCE</scope>
</reference>
<dbReference type="InterPro" id="IPR036637">
    <property type="entry name" value="Phosphohistidine_dom_sf"/>
</dbReference>
<evidence type="ECO:0000259" key="1">
    <source>
        <dbReference type="Pfam" id="PF00391"/>
    </source>
</evidence>
<dbReference type="PANTHER" id="PTHR43615">
    <property type="entry name" value="PHOSPHOENOLPYRUVATE SYNTHASE-RELATED"/>
    <property type="match status" value="1"/>
</dbReference>
<accession>A0A6J6YD46</accession>
<protein>
    <submittedName>
        <fullName evidence="2">Unannotated protein</fullName>
    </submittedName>
</protein>
<dbReference type="EMBL" id="CAFAAL010000085">
    <property type="protein sequence ID" value="CAB4807332.1"/>
    <property type="molecule type" value="Genomic_DNA"/>
</dbReference>
<dbReference type="GO" id="GO:0016772">
    <property type="term" value="F:transferase activity, transferring phosphorus-containing groups"/>
    <property type="evidence" value="ECO:0007669"/>
    <property type="project" value="InterPro"/>
</dbReference>
<dbReference type="AlphaFoldDB" id="A0A6J6YD46"/>
<dbReference type="PANTHER" id="PTHR43615:SF1">
    <property type="entry name" value="PPDK_N DOMAIN-CONTAINING PROTEIN"/>
    <property type="match status" value="1"/>
</dbReference>
<dbReference type="SUPFAM" id="SSF52009">
    <property type="entry name" value="Phosphohistidine domain"/>
    <property type="match status" value="1"/>
</dbReference>
<feature type="domain" description="PEP-utilising enzyme mobile" evidence="1">
    <location>
        <begin position="487"/>
        <end position="557"/>
    </location>
</feature>
<dbReference type="Pfam" id="PF00391">
    <property type="entry name" value="PEP-utilizers"/>
    <property type="match status" value="1"/>
</dbReference>
<dbReference type="InterPro" id="IPR051549">
    <property type="entry name" value="PEP_Utilizing_Enz"/>
</dbReference>
<organism evidence="2">
    <name type="scientific">freshwater metagenome</name>
    <dbReference type="NCBI Taxonomy" id="449393"/>
    <lineage>
        <taxon>unclassified sequences</taxon>
        <taxon>metagenomes</taxon>
        <taxon>ecological metagenomes</taxon>
    </lineage>
</organism>